<evidence type="ECO:0000256" key="3">
    <source>
        <dbReference type="ARBA" id="ARBA00023239"/>
    </source>
</evidence>
<comment type="similarity">
    <text evidence="1 4">Belongs to the enoyl-CoA hydratase/isomerase family.</text>
</comment>
<evidence type="ECO:0000256" key="2">
    <source>
        <dbReference type="ARBA" id="ARBA00023098"/>
    </source>
</evidence>
<evidence type="ECO:0000313" key="6">
    <source>
        <dbReference type="Proteomes" id="UP000562045"/>
    </source>
</evidence>
<dbReference type="Gene3D" id="1.10.12.10">
    <property type="entry name" value="Lyase 2-enoyl-coa Hydratase, Chain A, domain 2"/>
    <property type="match status" value="1"/>
</dbReference>
<dbReference type="InterPro" id="IPR014748">
    <property type="entry name" value="Enoyl-CoA_hydra_C"/>
</dbReference>
<dbReference type="EMBL" id="JACBZM010000001">
    <property type="protein sequence ID" value="NYI46237.1"/>
    <property type="molecule type" value="Genomic_DNA"/>
</dbReference>
<name>A0A7Y9ZIV7_9ACTN</name>
<dbReference type="PROSITE" id="PS00166">
    <property type="entry name" value="ENOYL_COA_HYDRATASE"/>
    <property type="match status" value="1"/>
</dbReference>
<proteinExistence type="inferred from homology"/>
<dbReference type="Proteomes" id="UP000562045">
    <property type="component" value="Unassembled WGS sequence"/>
</dbReference>
<comment type="caution">
    <text evidence="5">The sequence shown here is derived from an EMBL/GenBank/DDBJ whole genome shotgun (WGS) entry which is preliminary data.</text>
</comment>
<dbReference type="Pfam" id="PF00378">
    <property type="entry name" value="ECH_1"/>
    <property type="match status" value="1"/>
</dbReference>
<gene>
    <name evidence="5" type="ORF">BJ993_003317</name>
</gene>
<dbReference type="CDD" id="cd06558">
    <property type="entry name" value="crotonase-like"/>
    <property type="match status" value="1"/>
</dbReference>
<keyword evidence="2" id="KW-0443">Lipid metabolism</keyword>
<keyword evidence="3" id="KW-0456">Lyase</keyword>
<dbReference type="GO" id="GO:0006635">
    <property type="term" value="P:fatty acid beta-oxidation"/>
    <property type="evidence" value="ECO:0007669"/>
    <property type="project" value="TreeGrafter"/>
</dbReference>
<dbReference type="InterPro" id="IPR029045">
    <property type="entry name" value="ClpP/crotonase-like_dom_sf"/>
</dbReference>
<dbReference type="InterPro" id="IPR018376">
    <property type="entry name" value="Enoyl-CoA_hyd/isom_CS"/>
</dbReference>
<dbReference type="SUPFAM" id="SSF52096">
    <property type="entry name" value="ClpP/crotonase"/>
    <property type="match status" value="1"/>
</dbReference>
<sequence length="256" mass="27099">MSEPTDEIAVRTIRHERTLIIGLDRPAKRNAINSAVTRGLDEALNLLEDDDELWCGVLAGGPAVFSAGADLAEGAGEPTERGGIAGIMSRVRPKPLIAAVEGLALGGGFELVLCCDLVVASRTAAFGFPEVKRGLLPDFGGVFRAPRVLPANIAREMLLTGEPIDAERAERLGFVNRLVEPGMALDVALGLAATICTNAPLAVRESLALAQAEINGDETADWTASHAAIDRLLATADLAEGLNAFFERRDPVWRGR</sequence>
<dbReference type="PANTHER" id="PTHR11941:SF169">
    <property type="entry name" value="(7AS)-7A-METHYL-1,5-DIOXO-2,3,5,6,7,7A-HEXAHYDRO-1H-INDENE-CARBOXYL-COA HYDROLASE"/>
    <property type="match status" value="1"/>
</dbReference>
<dbReference type="GO" id="GO:0016829">
    <property type="term" value="F:lyase activity"/>
    <property type="evidence" value="ECO:0007669"/>
    <property type="project" value="UniProtKB-KW"/>
</dbReference>
<evidence type="ECO:0000256" key="4">
    <source>
        <dbReference type="RuleBase" id="RU003707"/>
    </source>
</evidence>
<dbReference type="PANTHER" id="PTHR11941">
    <property type="entry name" value="ENOYL-COA HYDRATASE-RELATED"/>
    <property type="match status" value="1"/>
</dbReference>
<dbReference type="Gene3D" id="3.90.226.10">
    <property type="entry name" value="2-enoyl-CoA Hydratase, Chain A, domain 1"/>
    <property type="match status" value="1"/>
</dbReference>
<protein>
    <submittedName>
        <fullName evidence="5">Enoyl-CoA hydratase/carnithine racemase</fullName>
    </submittedName>
</protein>
<reference evidence="5 6" key="1">
    <citation type="submission" date="2020-07" db="EMBL/GenBank/DDBJ databases">
        <title>Sequencing the genomes of 1000 actinobacteria strains.</title>
        <authorList>
            <person name="Klenk H.-P."/>
        </authorList>
    </citation>
    <scope>NUCLEOTIDE SEQUENCE [LARGE SCALE GENOMIC DNA]</scope>
    <source>
        <strain evidence="5 6">DSM 15131</strain>
    </source>
</reference>
<evidence type="ECO:0000256" key="1">
    <source>
        <dbReference type="ARBA" id="ARBA00005254"/>
    </source>
</evidence>
<organism evidence="5 6">
    <name type="scientific">Nocardioides aromaticivorans</name>
    <dbReference type="NCBI Taxonomy" id="200618"/>
    <lineage>
        <taxon>Bacteria</taxon>
        <taxon>Bacillati</taxon>
        <taxon>Actinomycetota</taxon>
        <taxon>Actinomycetes</taxon>
        <taxon>Propionibacteriales</taxon>
        <taxon>Nocardioidaceae</taxon>
        <taxon>Nocardioides</taxon>
    </lineage>
</organism>
<evidence type="ECO:0000313" key="5">
    <source>
        <dbReference type="EMBL" id="NYI46237.1"/>
    </source>
</evidence>
<accession>A0A7Y9ZIV7</accession>
<dbReference type="RefSeq" id="WP_218864727.1">
    <property type="nucleotide sequence ID" value="NZ_JACBZM010000001.1"/>
</dbReference>
<dbReference type="AlphaFoldDB" id="A0A7Y9ZIV7"/>
<dbReference type="InterPro" id="IPR001753">
    <property type="entry name" value="Enoyl-CoA_hydra/iso"/>
</dbReference>